<accession>A0ABQ9IRY7</accession>
<name>A0ABQ9IRY7_9CUCU</name>
<sequence length="290" mass="33133">MKAKPGCNDCKPEKLVKVMTLTECELRKIERCMRTIKNQQVCQYLGVSCATSKKTYPIRHAPEKRCLPGCPAPGWQKLIYFPKTMNFNRYRKISRSILGAQARIRSIKRNKTKQSCDDEDCCGNILEKCKPNITIERTCHPCSYFDWKPKLPDLKCLAQPKPIPKYSKKKCRAGMIVTKPKTIDEIKKEAAACYKECGVKPVCPIKPKTLTLYTIVVILTNYIHRLAVPNARIMKSIGTKHPPECINAHWILKSRVFRQRTVKIPFDFIIGRGVLEQGFINESTTSDEGV</sequence>
<evidence type="ECO:0000313" key="2">
    <source>
        <dbReference type="Proteomes" id="UP001162164"/>
    </source>
</evidence>
<reference evidence="1" key="1">
    <citation type="journal article" date="2023" name="Insect Mol. Biol.">
        <title>Genome sequencing provides insights into the evolution of gene families encoding plant cell wall-degrading enzymes in longhorned beetles.</title>
        <authorList>
            <person name="Shin N.R."/>
            <person name="Okamura Y."/>
            <person name="Kirsch R."/>
            <person name="Pauchet Y."/>
        </authorList>
    </citation>
    <scope>NUCLEOTIDE SEQUENCE</scope>
    <source>
        <strain evidence="1">MMC_N1</strain>
    </source>
</reference>
<proteinExistence type="predicted"/>
<organism evidence="1 2">
    <name type="scientific">Molorchus minor</name>
    <dbReference type="NCBI Taxonomy" id="1323400"/>
    <lineage>
        <taxon>Eukaryota</taxon>
        <taxon>Metazoa</taxon>
        <taxon>Ecdysozoa</taxon>
        <taxon>Arthropoda</taxon>
        <taxon>Hexapoda</taxon>
        <taxon>Insecta</taxon>
        <taxon>Pterygota</taxon>
        <taxon>Neoptera</taxon>
        <taxon>Endopterygota</taxon>
        <taxon>Coleoptera</taxon>
        <taxon>Polyphaga</taxon>
        <taxon>Cucujiformia</taxon>
        <taxon>Chrysomeloidea</taxon>
        <taxon>Cerambycidae</taxon>
        <taxon>Lamiinae</taxon>
        <taxon>Monochamini</taxon>
        <taxon>Molorchus</taxon>
    </lineage>
</organism>
<protein>
    <submittedName>
        <fullName evidence="1">Uncharacterized protein</fullName>
    </submittedName>
</protein>
<dbReference type="EMBL" id="JAPWTJ010003043">
    <property type="protein sequence ID" value="KAJ8963532.1"/>
    <property type="molecule type" value="Genomic_DNA"/>
</dbReference>
<gene>
    <name evidence="1" type="ORF">NQ317_015803</name>
</gene>
<dbReference type="Proteomes" id="UP001162164">
    <property type="component" value="Unassembled WGS sequence"/>
</dbReference>
<keyword evidence="2" id="KW-1185">Reference proteome</keyword>
<comment type="caution">
    <text evidence="1">The sequence shown here is derived from an EMBL/GenBank/DDBJ whole genome shotgun (WGS) entry which is preliminary data.</text>
</comment>
<evidence type="ECO:0000313" key="1">
    <source>
        <dbReference type="EMBL" id="KAJ8963532.1"/>
    </source>
</evidence>